<accession>A0A1H4HKJ1</accession>
<reference evidence="1 2" key="1">
    <citation type="submission" date="2016-10" db="EMBL/GenBank/DDBJ databases">
        <authorList>
            <person name="de Groot N.N."/>
        </authorList>
    </citation>
    <scope>NUCLEOTIDE SEQUENCE [LARGE SCALE GENOMIC DNA]</scope>
    <source>
        <strain evidence="1 2">DSM 19033</strain>
    </source>
</reference>
<sequence length="40" mass="4672">MDNFPKKNWVLSPSVRVKSQLPKLVIEFLNMEVKNGDKQN</sequence>
<organism evidence="1 2">
    <name type="scientific">Pedobacter hartonius</name>
    <dbReference type="NCBI Taxonomy" id="425514"/>
    <lineage>
        <taxon>Bacteria</taxon>
        <taxon>Pseudomonadati</taxon>
        <taxon>Bacteroidota</taxon>
        <taxon>Sphingobacteriia</taxon>
        <taxon>Sphingobacteriales</taxon>
        <taxon>Sphingobacteriaceae</taxon>
        <taxon>Pedobacter</taxon>
    </lineage>
</organism>
<gene>
    <name evidence="1" type="ORF">SAMN05443550_1331</name>
</gene>
<proteinExistence type="predicted"/>
<dbReference type="Proteomes" id="UP000198850">
    <property type="component" value="Unassembled WGS sequence"/>
</dbReference>
<dbReference type="AlphaFoldDB" id="A0A1H4HKJ1"/>
<dbReference type="EMBL" id="FNRA01000033">
    <property type="protein sequence ID" value="SEB22344.1"/>
    <property type="molecule type" value="Genomic_DNA"/>
</dbReference>
<evidence type="ECO:0000313" key="1">
    <source>
        <dbReference type="EMBL" id="SEB22344.1"/>
    </source>
</evidence>
<protein>
    <submittedName>
        <fullName evidence="1">Uncharacterized protein</fullName>
    </submittedName>
</protein>
<name>A0A1H4HKJ1_9SPHI</name>
<evidence type="ECO:0000313" key="2">
    <source>
        <dbReference type="Proteomes" id="UP000198850"/>
    </source>
</evidence>
<keyword evidence="2" id="KW-1185">Reference proteome</keyword>